<keyword evidence="1" id="KW-0808">Transferase</keyword>
<proteinExistence type="predicted"/>
<sequence>MRVAVCTMSYNEDITLPIWMKYYGGLFGRQNLFVIDHGSTDGSTEGVPGINLIKLPRTPFSDLKRSKMVSDLCENLLNFYDYFIYTDTDEFLCVNPQKYKNLNAYLQEVNPEYETAIGINLFHSFEQEPEFNASRRVLSQREYVYFMASMCKTLVTRKPIQWGGGFHTCDKHQKFGEIYNFHLKYMDRGIALDRLRVLRDIPREGNFGTHQMIPDLELMRMYNQINSRHRGDDFEFSANIDELLSFVELNDSGKYAYSLDYKGSTPYHLRRIPEVFKGVF</sequence>
<dbReference type="EMBL" id="CP031085">
    <property type="protein sequence ID" value="AYF04221.1"/>
    <property type="molecule type" value="Genomic_DNA"/>
</dbReference>
<dbReference type="AlphaFoldDB" id="A0A386UUB4"/>
<organism evidence="1 2">
    <name type="scientific">Paracoccus yeei</name>
    <dbReference type="NCBI Taxonomy" id="147645"/>
    <lineage>
        <taxon>Bacteria</taxon>
        <taxon>Pseudomonadati</taxon>
        <taxon>Pseudomonadota</taxon>
        <taxon>Alphaproteobacteria</taxon>
        <taxon>Rhodobacterales</taxon>
        <taxon>Paracoccaceae</taxon>
        <taxon>Paracoccus</taxon>
    </lineage>
</organism>
<dbReference type="Pfam" id="PF13704">
    <property type="entry name" value="Glyco_tranf_2_4"/>
    <property type="match status" value="1"/>
</dbReference>
<gene>
    <name evidence="1" type="ORF">PY32053_04735</name>
</gene>
<dbReference type="RefSeq" id="WP_120445335.1">
    <property type="nucleotide sequence ID" value="NZ_CP031085.1"/>
</dbReference>
<keyword evidence="1" id="KW-0614">Plasmid</keyword>
<dbReference type="Proteomes" id="UP000272010">
    <property type="component" value="Plasmid pYEE7"/>
</dbReference>
<accession>A0A386UUB4</accession>
<evidence type="ECO:0000313" key="1">
    <source>
        <dbReference type="EMBL" id="AYF04221.1"/>
    </source>
</evidence>
<protein>
    <submittedName>
        <fullName evidence="1">Glycosyltransferase family 2 protein</fullName>
    </submittedName>
</protein>
<evidence type="ECO:0000313" key="2">
    <source>
        <dbReference type="Proteomes" id="UP000272010"/>
    </source>
</evidence>
<geneLocation type="plasmid" evidence="2">
    <name>pyee7</name>
</geneLocation>
<name>A0A386UUB4_9RHOB</name>
<dbReference type="GO" id="GO:0016740">
    <property type="term" value="F:transferase activity"/>
    <property type="evidence" value="ECO:0007669"/>
    <property type="project" value="UniProtKB-KW"/>
</dbReference>
<reference evidence="2" key="1">
    <citation type="submission" date="2018-07" db="EMBL/GenBank/DDBJ databases">
        <title>Genome Structure of the Opportunistic Pathogen Paracoccus yeei (Alphaproteobacteria) and Identification of Putative Virulence Factors.</title>
        <authorList>
            <person name="Lasek R."/>
            <person name="Szuplewska M."/>
            <person name="Mitura M."/>
            <person name="Decewicz P."/>
            <person name="Chmielowska C."/>
            <person name="Pawlot A."/>
            <person name="Sentkowska D."/>
            <person name="Czarnecki J."/>
            <person name="Bartosik D."/>
        </authorList>
    </citation>
    <scope>NUCLEOTIDE SEQUENCE [LARGE SCALE GENOMIC DNA]</scope>
    <source>
        <strain evidence="2">CCUG 32053</strain>
        <plasmid evidence="2">pyee7</plasmid>
    </source>
</reference>